<name>A0A2V2Z0H3_9BACL</name>
<evidence type="ECO:0000313" key="2">
    <source>
        <dbReference type="Proteomes" id="UP000246635"/>
    </source>
</evidence>
<sequence>MKITVLGTLGNNIRYPVSTNIAHGGVSPIDIADVAYA</sequence>
<dbReference type="Proteomes" id="UP000246635">
    <property type="component" value="Unassembled WGS sequence"/>
</dbReference>
<dbReference type="AlphaFoldDB" id="A0A2V2Z0H3"/>
<reference evidence="1 2" key="1">
    <citation type="submission" date="2018-05" db="EMBL/GenBank/DDBJ databases">
        <title>Genomic Encyclopedia of Type Strains, Phase III (KMG-III): the genomes of soil and plant-associated and newly described type strains.</title>
        <authorList>
            <person name="Whitman W."/>
        </authorList>
    </citation>
    <scope>NUCLEOTIDE SEQUENCE [LARGE SCALE GENOMIC DNA]</scope>
    <source>
        <strain evidence="1 2">CECT 5696</strain>
    </source>
</reference>
<comment type="caution">
    <text evidence="1">The sequence shown here is derived from an EMBL/GenBank/DDBJ whole genome shotgun (WGS) entry which is preliminary data.</text>
</comment>
<organism evidence="1 2">
    <name type="scientific">Paenibacillus cellulosilyticus</name>
    <dbReference type="NCBI Taxonomy" id="375489"/>
    <lineage>
        <taxon>Bacteria</taxon>
        <taxon>Bacillati</taxon>
        <taxon>Bacillota</taxon>
        <taxon>Bacilli</taxon>
        <taxon>Bacillales</taxon>
        <taxon>Paenibacillaceae</taxon>
        <taxon>Paenibacillus</taxon>
    </lineage>
</organism>
<gene>
    <name evidence="1" type="ORF">DFQ01_101509</name>
</gene>
<proteinExistence type="predicted"/>
<evidence type="ECO:0000313" key="1">
    <source>
        <dbReference type="EMBL" id="PWW08783.1"/>
    </source>
</evidence>
<keyword evidence="2" id="KW-1185">Reference proteome</keyword>
<dbReference type="EMBL" id="QGTQ01000001">
    <property type="protein sequence ID" value="PWW08783.1"/>
    <property type="molecule type" value="Genomic_DNA"/>
</dbReference>
<protein>
    <submittedName>
        <fullName evidence="1">Uncharacterized protein</fullName>
    </submittedName>
</protein>
<accession>A0A2V2Z0H3</accession>